<dbReference type="PROSITE" id="PS50011">
    <property type="entry name" value="PROTEIN_KINASE_DOM"/>
    <property type="match status" value="1"/>
</dbReference>
<evidence type="ECO:0000256" key="5">
    <source>
        <dbReference type="ARBA" id="ARBA00022840"/>
    </source>
</evidence>
<sequence length="434" mass="50321">MNMAIKLLNRSKINSSIISEINTVKYVNKNDRENLFVKYFHDFYWNDFHCVVFELLGDNLYDHLKRNNFNGMSFCDVLHIAFQLVCALNKLVTLGIVHCDIKPENIAFVENTPDRKIIKIIDFGSSCYSGKTVYKYIQSRFYRAVEVILEIGYDVMIDIWSVGCVLVELYTGAPLFPGNNELEQLTLFSKVLGHIPDHLSMGSPKFLNFFILKDQQTHIKYVDKLSSNSSKSLHEIIYNCISTKNHLELHPNNLKEKHNIMYFVDMISHMLIYDPSLRLRPIDCLTHPLLSELNRPSYLRNILTTLSPNVYPIKQTPVQIPGVALVHHIPVAPRYYNGNYGQQTQKNPYSELPNQFITYSTPYFVNYTYPTPFQINTNPDITNEHTLEQNSIPFMVTHYMQTSGMCSCYDCSLIASNFNYYFAIARNRNNSLLY</sequence>
<evidence type="ECO:0000313" key="7">
    <source>
        <dbReference type="EMBL" id="NDJ95688.1"/>
    </source>
</evidence>
<dbReference type="Pfam" id="PF00069">
    <property type="entry name" value="Pkinase"/>
    <property type="match status" value="1"/>
</dbReference>
<dbReference type="PANTHER" id="PTHR24058:SF28">
    <property type="entry name" value="SERINE_THREONINE-PROTEIN KINASE MINIBRAIN"/>
    <property type="match status" value="1"/>
</dbReference>
<evidence type="ECO:0000256" key="1">
    <source>
        <dbReference type="ARBA" id="ARBA00022527"/>
    </source>
</evidence>
<dbReference type="Gene3D" id="1.10.510.10">
    <property type="entry name" value="Transferase(Phosphotransferase) domain 1"/>
    <property type="match status" value="1"/>
</dbReference>
<protein>
    <submittedName>
        <fullName evidence="7">Dual specificity tyrosine-phosphorylation-regulated kinase 4 (Trinotate prediction)</fullName>
    </submittedName>
</protein>
<evidence type="ECO:0000256" key="2">
    <source>
        <dbReference type="ARBA" id="ARBA00022679"/>
    </source>
</evidence>
<feature type="domain" description="Protein kinase" evidence="6">
    <location>
        <begin position="1"/>
        <end position="290"/>
    </location>
</feature>
<dbReference type="Gene3D" id="3.30.200.20">
    <property type="entry name" value="Phosphorylase Kinase, domain 1"/>
    <property type="match status" value="1"/>
</dbReference>
<keyword evidence="4 7" id="KW-0418">Kinase</keyword>
<proteinExistence type="predicted"/>
<keyword evidence="2" id="KW-0808">Transferase</keyword>
<evidence type="ECO:0000256" key="4">
    <source>
        <dbReference type="ARBA" id="ARBA00022777"/>
    </source>
</evidence>
<dbReference type="SUPFAM" id="SSF56112">
    <property type="entry name" value="Protein kinase-like (PK-like)"/>
    <property type="match status" value="1"/>
</dbReference>
<dbReference type="SMART" id="SM00220">
    <property type="entry name" value="S_TKc"/>
    <property type="match status" value="1"/>
</dbReference>
<dbReference type="GO" id="GO:0005524">
    <property type="term" value="F:ATP binding"/>
    <property type="evidence" value="ECO:0007669"/>
    <property type="project" value="UniProtKB-KW"/>
</dbReference>
<evidence type="ECO:0000256" key="3">
    <source>
        <dbReference type="ARBA" id="ARBA00022741"/>
    </source>
</evidence>
<dbReference type="GO" id="GO:0004674">
    <property type="term" value="F:protein serine/threonine kinase activity"/>
    <property type="evidence" value="ECO:0007669"/>
    <property type="project" value="UniProtKB-KW"/>
</dbReference>
<dbReference type="EMBL" id="GHBR01000076">
    <property type="protein sequence ID" value="NDJ95688.1"/>
    <property type="molecule type" value="Transcribed_RNA"/>
</dbReference>
<dbReference type="AlphaFoldDB" id="A0A6B2FW17"/>
<keyword evidence="5" id="KW-0067">ATP-binding</keyword>
<evidence type="ECO:0000259" key="6">
    <source>
        <dbReference type="PROSITE" id="PS50011"/>
    </source>
</evidence>
<dbReference type="PANTHER" id="PTHR24058">
    <property type="entry name" value="DUAL SPECIFICITY PROTEIN KINASE"/>
    <property type="match status" value="1"/>
</dbReference>
<dbReference type="InterPro" id="IPR050494">
    <property type="entry name" value="Ser_Thr_dual-spec_kinase"/>
</dbReference>
<dbReference type="InterPro" id="IPR000719">
    <property type="entry name" value="Prot_kinase_dom"/>
</dbReference>
<reference evidence="7" key="1">
    <citation type="submission" date="2018-11" db="EMBL/GenBank/DDBJ databases">
        <title>Myxobolus squamalis genome and transcriptome.</title>
        <authorList>
            <person name="Yahalomi D."/>
            <person name="Atkinson S.D."/>
            <person name="Neuhof M."/>
            <person name="Chang E.S."/>
            <person name="Philippe H."/>
            <person name="Cartwright P."/>
            <person name="Bartholomew J.L."/>
            <person name="Huchon D."/>
        </authorList>
    </citation>
    <scope>NUCLEOTIDE SEQUENCE</scope>
    <source>
        <strain evidence="7">71B08</strain>
        <tissue evidence="7">Whole</tissue>
    </source>
</reference>
<organism evidence="7">
    <name type="scientific">Myxobolus squamalis</name>
    <name type="common">Myxosporean</name>
    <dbReference type="NCBI Taxonomy" id="59785"/>
    <lineage>
        <taxon>Eukaryota</taxon>
        <taxon>Metazoa</taxon>
        <taxon>Cnidaria</taxon>
        <taxon>Myxozoa</taxon>
        <taxon>Myxosporea</taxon>
        <taxon>Bivalvulida</taxon>
        <taxon>Platysporina</taxon>
        <taxon>Myxobolidae</taxon>
        <taxon>Myxobolus</taxon>
    </lineage>
</organism>
<name>A0A6B2FW17_MYXSQ</name>
<keyword evidence="3" id="KW-0547">Nucleotide-binding</keyword>
<dbReference type="InterPro" id="IPR011009">
    <property type="entry name" value="Kinase-like_dom_sf"/>
</dbReference>
<accession>A0A6B2FW17</accession>
<keyword evidence="1" id="KW-0723">Serine/threonine-protein kinase</keyword>